<dbReference type="Pfam" id="PF00126">
    <property type="entry name" value="HTH_1"/>
    <property type="match status" value="1"/>
</dbReference>
<keyword evidence="2" id="KW-0805">Transcription regulation</keyword>
<dbReference type="Gene3D" id="1.10.10.10">
    <property type="entry name" value="Winged helix-like DNA-binding domain superfamily/Winged helix DNA-binding domain"/>
    <property type="match status" value="1"/>
</dbReference>
<dbReference type="SUPFAM" id="SSF53850">
    <property type="entry name" value="Periplasmic binding protein-like II"/>
    <property type="match status" value="1"/>
</dbReference>
<evidence type="ECO:0000256" key="1">
    <source>
        <dbReference type="ARBA" id="ARBA00009437"/>
    </source>
</evidence>
<dbReference type="FunFam" id="1.10.10.10:FF:000001">
    <property type="entry name" value="LysR family transcriptional regulator"/>
    <property type="match status" value="1"/>
</dbReference>
<dbReference type="PANTHER" id="PTHR30346">
    <property type="entry name" value="TRANSCRIPTIONAL DUAL REGULATOR HCAR-RELATED"/>
    <property type="match status" value="1"/>
</dbReference>
<dbReference type="InterPro" id="IPR000847">
    <property type="entry name" value="LysR_HTH_N"/>
</dbReference>
<comment type="similarity">
    <text evidence="1">Belongs to the LysR transcriptional regulatory family.</text>
</comment>
<evidence type="ECO:0000259" key="5">
    <source>
        <dbReference type="PROSITE" id="PS50931"/>
    </source>
</evidence>
<dbReference type="InterPro" id="IPR036390">
    <property type="entry name" value="WH_DNA-bd_sf"/>
</dbReference>
<dbReference type="PANTHER" id="PTHR30346:SF17">
    <property type="entry name" value="LYSR FAMILY TRANSCRIPTIONAL REGULATOR"/>
    <property type="match status" value="1"/>
</dbReference>
<sequence>MELRHLRYFVAVAEELSFTRAAERLHIGQPPLSMQIRDLEAELGVLLFERTRRKVMLTQAGARFLVRARSILSAAVEASEEMRRVASGEAGELRIGFTSSLPYTNTLPDVLYAYRRRYPNVHLQLREMFSAEQFDAIARGSLDIGLVRTGAPSGQGGIAVREIGRDPLRIVINAAHPLAGVAAVHFADLSDEDFITFPTDAGTGLPMILRGLCRAAGFEPRVVQLAREATTQIGLVAAGLGLALLPAPLECVRIPRVRYLPIAGDGAFFPVAVAHQDGEPSPLLRGLLKVLDEVTGAAGGALQEYPSSTPQFSTSGDLP</sequence>
<dbReference type="Proteomes" id="UP000244930">
    <property type="component" value="Chromosome"/>
</dbReference>
<dbReference type="EMBL" id="CP022187">
    <property type="protein sequence ID" value="AWI74029.1"/>
    <property type="molecule type" value="Genomic_DNA"/>
</dbReference>
<gene>
    <name evidence="6" type="ORF">CEW83_01335</name>
</gene>
<evidence type="ECO:0000256" key="4">
    <source>
        <dbReference type="ARBA" id="ARBA00023163"/>
    </source>
</evidence>
<reference evidence="6 7" key="1">
    <citation type="submission" date="2017-06" db="EMBL/GenBank/DDBJ databases">
        <title>Azoarcus.</title>
        <authorList>
            <person name="Woo J.-H."/>
            <person name="Kim H.-S."/>
        </authorList>
    </citation>
    <scope>NUCLEOTIDE SEQUENCE [LARGE SCALE GENOMIC DNA]</scope>
    <source>
        <strain evidence="6 7">TSPY31</strain>
    </source>
</reference>
<dbReference type="GO" id="GO:0032993">
    <property type="term" value="C:protein-DNA complex"/>
    <property type="evidence" value="ECO:0007669"/>
    <property type="project" value="TreeGrafter"/>
</dbReference>
<dbReference type="AlphaFoldDB" id="A0A2U8GKF6"/>
<organism evidence="6 7">
    <name type="scientific">Parazoarcus communis</name>
    <dbReference type="NCBI Taxonomy" id="41977"/>
    <lineage>
        <taxon>Bacteria</taxon>
        <taxon>Pseudomonadati</taxon>
        <taxon>Pseudomonadota</taxon>
        <taxon>Betaproteobacteria</taxon>
        <taxon>Rhodocyclales</taxon>
        <taxon>Zoogloeaceae</taxon>
        <taxon>Parazoarcus</taxon>
    </lineage>
</organism>
<dbReference type="Pfam" id="PF03466">
    <property type="entry name" value="LysR_substrate"/>
    <property type="match status" value="1"/>
</dbReference>
<proteinExistence type="inferred from homology"/>
<dbReference type="GO" id="GO:0003700">
    <property type="term" value="F:DNA-binding transcription factor activity"/>
    <property type="evidence" value="ECO:0007669"/>
    <property type="project" value="InterPro"/>
</dbReference>
<dbReference type="GO" id="GO:0003677">
    <property type="term" value="F:DNA binding"/>
    <property type="evidence" value="ECO:0007669"/>
    <property type="project" value="UniProtKB-KW"/>
</dbReference>
<accession>A0A2U8GKF6</accession>
<keyword evidence="4" id="KW-0804">Transcription</keyword>
<dbReference type="PROSITE" id="PS50931">
    <property type="entry name" value="HTH_LYSR"/>
    <property type="match status" value="1"/>
</dbReference>
<name>A0A2U8GKF6_9RHOO</name>
<dbReference type="SUPFAM" id="SSF46785">
    <property type="entry name" value="Winged helix' DNA-binding domain"/>
    <property type="match status" value="1"/>
</dbReference>
<keyword evidence="3" id="KW-0238">DNA-binding</keyword>
<dbReference type="CDD" id="cd08414">
    <property type="entry name" value="PBP2_LTTR_aromatics_like"/>
    <property type="match status" value="1"/>
</dbReference>
<dbReference type="InterPro" id="IPR036388">
    <property type="entry name" value="WH-like_DNA-bd_sf"/>
</dbReference>
<evidence type="ECO:0000256" key="2">
    <source>
        <dbReference type="ARBA" id="ARBA00023015"/>
    </source>
</evidence>
<protein>
    <submittedName>
        <fullName evidence="6">LysR family transcriptional regulator</fullName>
    </submittedName>
</protein>
<keyword evidence="7" id="KW-1185">Reference proteome</keyword>
<dbReference type="PRINTS" id="PR00039">
    <property type="entry name" value="HTHLYSR"/>
</dbReference>
<feature type="domain" description="HTH lysR-type" evidence="5">
    <location>
        <begin position="1"/>
        <end position="58"/>
    </location>
</feature>
<dbReference type="Gene3D" id="3.40.190.10">
    <property type="entry name" value="Periplasmic binding protein-like II"/>
    <property type="match status" value="2"/>
</dbReference>
<dbReference type="RefSeq" id="WP_108947737.1">
    <property type="nucleotide sequence ID" value="NZ_CP022187.1"/>
</dbReference>
<evidence type="ECO:0000313" key="7">
    <source>
        <dbReference type="Proteomes" id="UP000244930"/>
    </source>
</evidence>
<evidence type="ECO:0000313" key="6">
    <source>
        <dbReference type="EMBL" id="AWI74029.1"/>
    </source>
</evidence>
<dbReference type="KEGG" id="acom:CEW83_01335"/>
<dbReference type="InterPro" id="IPR005119">
    <property type="entry name" value="LysR_subst-bd"/>
</dbReference>
<evidence type="ECO:0000256" key="3">
    <source>
        <dbReference type="ARBA" id="ARBA00023125"/>
    </source>
</evidence>